<organism evidence="1 2">
    <name type="scientific">Adhaeribacter swui</name>
    <dbReference type="NCBI Taxonomy" id="2086471"/>
    <lineage>
        <taxon>Bacteria</taxon>
        <taxon>Pseudomonadati</taxon>
        <taxon>Bacteroidota</taxon>
        <taxon>Cytophagia</taxon>
        <taxon>Cytophagales</taxon>
        <taxon>Hymenobacteraceae</taxon>
        <taxon>Adhaeribacter</taxon>
    </lineage>
</organism>
<protein>
    <submittedName>
        <fullName evidence="1">Uncharacterized protein</fullName>
    </submittedName>
</protein>
<accession>A0A7G7G208</accession>
<keyword evidence="1" id="KW-0614">Plasmid</keyword>
<keyword evidence="2" id="KW-1185">Reference proteome</keyword>
<name>A0A7G7G208_9BACT</name>
<evidence type="ECO:0000313" key="1">
    <source>
        <dbReference type="EMBL" id="QNF31192.1"/>
    </source>
</evidence>
<geneLocation type="plasmid" evidence="1 2">
    <name>unnamed1</name>
</geneLocation>
<proteinExistence type="predicted"/>
<dbReference type="Proteomes" id="UP000515237">
    <property type="component" value="Plasmid unnamed1"/>
</dbReference>
<reference evidence="1 2" key="1">
    <citation type="journal article" date="2018" name="Int. J. Syst. Evol. Microbiol.">
        <title>Adhaeribacter swui sp. nov., isolated from wet mud.</title>
        <authorList>
            <person name="Kim D.U."/>
            <person name="Kim K.W."/>
            <person name="Kang M.S."/>
            <person name="Kim J.Y."/>
            <person name="Jang J.H."/>
            <person name="Kim M.K."/>
        </authorList>
    </citation>
    <scope>NUCLEOTIDE SEQUENCE [LARGE SCALE GENOMIC DNA]</scope>
    <source>
        <strain evidence="1 2">KCTC 52873</strain>
        <plasmid evidence="1">unnamed1</plasmid>
    </source>
</reference>
<evidence type="ECO:0000313" key="2">
    <source>
        <dbReference type="Proteomes" id="UP000515237"/>
    </source>
</evidence>
<dbReference type="KEGG" id="aswu:HUW51_00095"/>
<dbReference type="RefSeq" id="WP_185269874.1">
    <property type="nucleotide sequence ID" value="NZ_CP055154.1"/>
</dbReference>
<dbReference type="EMBL" id="CP055154">
    <property type="protein sequence ID" value="QNF31192.1"/>
    <property type="molecule type" value="Genomic_DNA"/>
</dbReference>
<gene>
    <name evidence="1" type="ORF">HUW51_00095</name>
</gene>
<dbReference type="AlphaFoldDB" id="A0A7G7G208"/>
<sequence>MKSNFLHLFLIAYTLFFLGSLLEMDPEERALNYEMESHEYTISEGSDGFNLTVEEEPGEKAFAKKFILTAIASSAYQLSREGYSSFLVYEGPPPRKPKRLYISYSKLII</sequence>